<organism evidence="2 3">
    <name type="scientific">Actinomortierella ambigua</name>
    <dbReference type="NCBI Taxonomy" id="1343610"/>
    <lineage>
        <taxon>Eukaryota</taxon>
        <taxon>Fungi</taxon>
        <taxon>Fungi incertae sedis</taxon>
        <taxon>Mucoromycota</taxon>
        <taxon>Mortierellomycotina</taxon>
        <taxon>Mortierellomycetes</taxon>
        <taxon>Mortierellales</taxon>
        <taxon>Mortierellaceae</taxon>
        <taxon>Actinomortierella</taxon>
    </lineage>
</organism>
<gene>
    <name evidence="2" type="ORF">DFQ27_009410</name>
</gene>
<evidence type="ECO:0000256" key="1">
    <source>
        <dbReference type="SAM" id="MobiDB-lite"/>
    </source>
</evidence>
<protein>
    <submittedName>
        <fullName evidence="2">Uncharacterized protein</fullName>
    </submittedName>
</protein>
<name>A0A9P6PP43_9FUNG</name>
<feature type="compositionally biased region" description="Basic residues" evidence="1">
    <location>
        <begin position="167"/>
        <end position="177"/>
    </location>
</feature>
<sequence>MVRATGALAIGKHFNRFLVYDKDGILSALKLTDAQLAVLACVIKNDYESNIRSLAWQSNHKIIKTLEPRHALARISSVQVFSHLTQTVSPDGPAQEEDWGRLHQRFEDLKILHQQKKKDGRGARSAEQSENDKDVTLAGWTPRHKRHQQYSRYLTIDLPPQDDQTHARHHHRPRYNVKQRGQPMERQNQPKAIKKYTLNR</sequence>
<comment type="caution">
    <text evidence="2">The sequence shown here is derived from an EMBL/GenBank/DDBJ whole genome shotgun (WGS) entry which is preliminary data.</text>
</comment>
<dbReference type="OrthoDB" id="2393659at2759"/>
<keyword evidence="3" id="KW-1185">Reference proteome</keyword>
<dbReference type="AlphaFoldDB" id="A0A9P6PP43"/>
<evidence type="ECO:0000313" key="3">
    <source>
        <dbReference type="Proteomes" id="UP000807716"/>
    </source>
</evidence>
<accession>A0A9P6PP43</accession>
<feature type="region of interest" description="Disordered" evidence="1">
    <location>
        <begin position="158"/>
        <end position="200"/>
    </location>
</feature>
<evidence type="ECO:0000313" key="2">
    <source>
        <dbReference type="EMBL" id="KAG0250443.1"/>
    </source>
</evidence>
<dbReference type="Proteomes" id="UP000807716">
    <property type="component" value="Unassembled WGS sequence"/>
</dbReference>
<reference evidence="2" key="1">
    <citation type="journal article" date="2020" name="Fungal Divers.">
        <title>Resolving the Mortierellaceae phylogeny through synthesis of multi-gene phylogenetics and phylogenomics.</title>
        <authorList>
            <person name="Vandepol N."/>
            <person name="Liber J."/>
            <person name="Desiro A."/>
            <person name="Na H."/>
            <person name="Kennedy M."/>
            <person name="Barry K."/>
            <person name="Grigoriev I.V."/>
            <person name="Miller A.N."/>
            <person name="O'Donnell K."/>
            <person name="Stajich J.E."/>
            <person name="Bonito G."/>
        </authorList>
    </citation>
    <scope>NUCLEOTIDE SEQUENCE</scope>
    <source>
        <strain evidence="2">BC1065</strain>
    </source>
</reference>
<proteinExistence type="predicted"/>
<dbReference type="EMBL" id="JAAAJB010000860">
    <property type="protein sequence ID" value="KAG0250443.1"/>
    <property type="molecule type" value="Genomic_DNA"/>
</dbReference>
<feature type="region of interest" description="Disordered" evidence="1">
    <location>
        <begin position="113"/>
        <end position="144"/>
    </location>
</feature>